<dbReference type="Pfam" id="PF20142">
    <property type="entry name" value="Scaffold"/>
    <property type="match status" value="1"/>
</dbReference>
<dbReference type="InterPro" id="IPR052905">
    <property type="entry name" value="LD-transpeptidase_YkuD-like"/>
</dbReference>
<keyword evidence="4 7" id="KW-0133">Cell shape</keyword>
<dbReference type="PANTHER" id="PTHR41533">
    <property type="entry name" value="L,D-TRANSPEPTIDASE HI_1667-RELATED"/>
    <property type="match status" value="1"/>
</dbReference>
<proteinExistence type="inferred from homology"/>
<dbReference type="AlphaFoldDB" id="A0A1V9EVT4"/>
<evidence type="ECO:0000313" key="10">
    <source>
        <dbReference type="Proteomes" id="UP000192276"/>
    </source>
</evidence>
<comment type="similarity">
    <text evidence="2">Belongs to the YkuD family.</text>
</comment>
<evidence type="ECO:0000256" key="7">
    <source>
        <dbReference type="PROSITE-ProRule" id="PRU01373"/>
    </source>
</evidence>
<keyword evidence="5 7" id="KW-0573">Peptidoglycan synthesis</keyword>
<dbReference type="Pfam" id="PF03734">
    <property type="entry name" value="YkuD"/>
    <property type="match status" value="1"/>
</dbReference>
<dbReference type="Gene3D" id="2.40.440.10">
    <property type="entry name" value="L,D-transpeptidase catalytic domain-like"/>
    <property type="match status" value="1"/>
</dbReference>
<dbReference type="InterPro" id="IPR045380">
    <property type="entry name" value="LD_TPept_scaffold_dom"/>
</dbReference>
<dbReference type="GO" id="GO:0004180">
    <property type="term" value="F:carboxypeptidase activity"/>
    <property type="evidence" value="ECO:0007669"/>
    <property type="project" value="UniProtKB-ARBA"/>
</dbReference>
<dbReference type="RefSeq" id="WP_081169996.1">
    <property type="nucleotide sequence ID" value="NZ_LWBP01000220.1"/>
</dbReference>
<evidence type="ECO:0000313" key="9">
    <source>
        <dbReference type="EMBL" id="OQP50239.1"/>
    </source>
</evidence>
<feature type="active site" description="Proton donor/acceptor" evidence="7">
    <location>
        <position position="430"/>
    </location>
</feature>
<dbReference type="InterPro" id="IPR036365">
    <property type="entry name" value="PGBD-like_sf"/>
</dbReference>
<dbReference type="GO" id="GO:0071555">
    <property type="term" value="P:cell wall organization"/>
    <property type="evidence" value="ECO:0007669"/>
    <property type="project" value="UniProtKB-UniRule"/>
</dbReference>
<evidence type="ECO:0000256" key="5">
    <source>
        <dbReference type="ARBA" id="ARBA00022984"/>
    </source>
</evidence>
<dbReference type="EMBL" id="LWBP01000220">
    <property type="protein sequence ID" value="OQP50239.1"/>
    <property type="molecule type" value="Genomic_DNA"/>
</dbReference>
<accession>A0A1V9EVT4</accession>
<dbReference type="OrthoDB" id="9778545at2"/>
<dbReference type="Proteomes" id="UP000192276">
    <property type="component" value="Unassembled WGS sequence"/>
</dbReference>
<reference evidence="10" key="1">
    <citation type="submission" date="2016-04" db="EMBL/GenBank/DDBJ databases">
        <authorList>
            <person name="Chen L."/>
            <person name="Zhuang W."/>
            <person name="Wang G."/>
        </authorList>
    </citation>
    <scope>NUCLEOTIDE SEQUENCE [LARGE SCALE GENOMIC DNA]</scope>
    <source>
        <strain evidence="10">208</strain>
    </source>
</reference>
<evidence type="ECO:0000256" key="2">
    <source>
        <dbReference type="ARBA" id="ARBA00005992"/>
    </source>
</evidence>
<dbReference type="SUPFAM" id="SSF47090">
    <property type="entry name" value="PGBD-like"/>
    <property type="match status" value="1"/>
</dbReference>
<evidence type="ECO:0000256" key="4">
    <source>
        <dbReference type="ARBA" id="ARBA00022960"/>
    </source>
</evidence>
<dbReference type="InterPro" id="IPR005490">
    <property type="entry name" value="LD_TPept_cat_dom"/>
</dbReference>
<dbReference type="GO" id="GO:0016740">
    <property type="term" value="F:transferase activity"/>
    <property type="evidence" value="ECO:0007669"/>
    <property type="project" value="UniProtKB-KW"/>
</dbReference>
<keyword evidence="10" id="KW-1185">Reference proteome</keyword>
<protein>
    <recommendedName>
        <fullName evidence="8">L,D-TPase catalytic domain-containing protein</fullName>
    </recommendedName>
</protein>
<name>A0A1V9EVT4_9BACT</name>
<keyword evidence="3" id="KW-0808">Transferase</keyword>
<organism evidence="9 10">
    <name type="scientific">Niastella populi</name>
    <dbReference type="NCBI Taxonomy" id="550983"/>
    <lineage>
        <taxon>Bacteria</taxon>
        <taxon>Pseudomonadati</taxon>
        <taxon>Bacteroidota</taxon>
        <taxon>Chitinophagia</taxon>
        <taxon>Chitinophagales</taxon>
        <taxon>Chitinophagaceae</taxon>
        <taxon>Niastella</taxon>
    </lineage>
</organism>
<gene>
    <name evidence="9" type="ORF">A4R26_29880</name>
</gene>
<dbReference type="PANTHER" id="PTHR41533:SF2">
    <property type="entry name" value="BLR7131 PROTEIN"/>
    <property type="match status" value="1"/>
</dbReference>
<dbReference type="GO" id="GO:0009252">
    <property type="term" value="P:peptidoglycan biosynthetic process"/>
    <property type="evidence" value="ECO:0007669"/>
    <property type="project" value="UniProtKB-UniPathway"/>
</dbReference>
<dbReference type="UniPathway" id="UPA00219"/>
<evidence type="ECO:0000259" key="8">
    <source>
        <dbReference type="PROSITE" id="PS52029"/>
    </source>
</evidence>
<dbReference type="GO" id="GO:0008360">
    <property type="term" value="P:regulation of cell shape"/>
    <property type="evidence" value="ECO:0007669"/>
    <property type="project" value="UniProtKB-UniRule"/>
</dbReference>
<dbReference type="SUPFAM" id="SSF141523">
    <property type="entry name" value="L,D-transpeptidase catalytic domain-like"/>
    <property type="match status" value="1"/>
</dbReference>
<keyword evidence="6 7" id="KW-0961">Cell wall biogenesis/degradation</keyword>
<feature type="domain" description="L,D-TPase catalytic" evidence="8">
    <location>
        <begin position="314"/>
        <end position="487"/>
    </location>
</feature>
<evidence type="ECO:0000256" key="3">
    <source>
        <dbReference type="ARBA" id="ARBA00022679"/>
    </source>
</evidence>
<evidence type="ECO:0000256" key="6">
    <source>
        <dbReference type="ARBA" id="ARBA00023316"/>
    </source>
</evidence>
<dbReference type="CDD" id="cd16913">
    <property type="entry name" value="YkuD_like"/>
    <property type="match status" value="1"/>
</dbReference>
<dbReference type="PROSITE" id="PS52029">
    <property type="entry name" value="LD_TPASE"/>
    <property type="match status" value="1"/>
</dbReference>
<dbReference type="STRING" id="550983.A4R26_29880"/>
<sequence>MKYFIILLLGILLMQCRQRHNKTLPDTLPRDSTITRQNAYSELFLDSAGMEAFLREEVENDSTKIYIRNFYNSRNYSFAWFNKDGLTVQAEGFWNLYDQYIKNTNDSAVYYRNLHQAMNRLMYEDSLYETPADVLANTELRLTRHFLYYVKAVYGPKANPEVMRWHIPKRKLNARVLLDSFISLQKQEWKPLSERFYQLRNAVIKYRRIQEKGGWMIIAPPTEKIRKGNRNKLIPALKKRLSAIDAYSPSDTTDLYNDSLLTAIKMLQQQFGLPPSNHIDAALIKELNVPVEERLKQMLINLERMKWMPPQPENCITVNIPEYRLRVYENGNEVLGMNVVVGKTANRTVIFSDELEFIVFSPYWNIPRSIIRREIYPAMNRSTSYLQRNNMEVIGYYSDSLPIVRQRPGWGNALGDVKFIFPNSYNIYFHDTPAKALFGRHKRAFSHGCIRLQQPFELAKYLLRNNPDWPEKAIRKAMNSGTEKWVRISRPLPVFITYFTSWADDRGMVYFTEDIYGHDKKLEEHLFE</sequence>
<comment type="caution">
    <text evidence="9">The sequence shown here is derived from an EMBL/GenBank/DDBJ whole genome shotgun (WGS) entry which is preliminary data.</text>
</comment>
<dbReference type="InterPro" id="IPR038063">
    <property type="entry name" value="Transpep_catalytic_dom"/>
</dbReference>
<feature type="active site" description="Nucleophile" evidence="7">
    <location>
        <position position="449"/>
    </location>
</feature>
<comment type="pathway">
    <text evidence="1 7">Cell wall biogenesis; peptidoglycan biosynthesis.</text>
</comment>
<evidence type="ECO:0000256" key="1">
    <source>
        <dbReference type="ARBA" id="ARBA00004752"/>
    </source>
</evidence>